<dbReference type="RefSeq" id="XP_069206717.1">
    <property type="nucleotide sequence ID" value="XM_069354646.1"/>
</dbReference>
<dbReference type="Pfam" id="PF03992">
    <property type="entry name" value="ABM"/>
    <property type="match status" value="1"/>
</dbReference>
<dbReference type="PROSITE" id="PS51725">
    <property type="entry name" value="ABM"/>
    <property type="match status" value="1"/>
</dbReference>
<evidence type="ECO:0000259" key="1">
    <source>
        <dbReference type="PROSITE" id="PS51725"/>
    </source>
</evidence>
<feature type="domain" description="ABM" evidence="1">
    <location>
        <begin position="3"/>
        <end position="92"/>
    </location>
</feature>
<accession>A0ABR3PXB6</accession>
<dbReference type="PANTHER" id="PTHR38052">
    <property type="entry name" value="EXPRESSED PROTEIN"/>
    <property type="match status" value="1"/>
</dbReference>
<dbReference type="GeneID" id="95987221"/>
<name>A0ABR3PXB6_9TREE</name>
<organism evidence="2 3">
    <name type="scientific">Vanrija albida</name>
    <dbReference type="NCBI Taxonomy" id="181172"/>
    <lineage>
        <taxon>Eukaryota</taxon>
        <taxon>Fungi</taxon>
        <taxon>Dikarya</taxon>
        <taxon>Basidiomycota</taxon>
        <taxon>Agaricomycotina</taxon>
        <taxon>Tremellomycetes</taxon>
        <taxon>Trichosporonales</taxon>
        <taxon>Trichosporonaceae</taxon>
        <taxon>Vanrija</taxon>
    </lineage>
</organism>
<reference evidence="2 3" key="1">
    <citation type="submission" date="2023-08" db="EMBL/GenBank/DDBJ databases">
        <title>Annotated Genome Sequence of Vanrija albida AlHP1.</title>
        <authorList>
            <person name="Herzog R."/>
        </authorList>
    </citation>
    <scope>NUCLEOTIDE SEQUENCE [LARGE SCALE GENOMIC DNA]</scope>
    <source>
        <strain evidence="2 3">AlHP1</strain>
    </source>
</reference>
<proteinExistence type="predicted"/>
<sequence length="103" mass="11350">MVHTVIAKFVAKPDQGPALAALLREAATHYRKDKLTLDWYVLQDARDPLAFAAVERYADNKAALAEHASNPYFKTFGKAIGPLLAAKPALQFLDELDVDKAKL</sequence>
<dbReference type="Gene3D" id="3.30.70.100">
    <property type="match status" value="1"/>
</dbReference>
<keyword evidence="3" id="KW-1185">Reference proteome</keyword>
<evidence type="ECO:0000313" key="3">
    <source>
        <dbReference type="Proteomes" id="UP001565368"/>
    </source>
</evidence>
<dbReference type="PANTHER" id="PTHR38052:SF1">
    <property type="entry name" value="ABM DOMAIN-CONTAINING PROTEIN"/>
    <property type="match status" value="1"/>
</dbReference>
<gene>
    <name evidence="2" type="ORF">Q8F55_006178</name>
</gene>
<dbReference type="Proteomes" id="UP001565368">
    <property type="component" value="Unassembled WGS sequence"/>
</dbReference>
<dbReference type="EMBL" id="JBBXJM010000005">
    <property type="protein sequence ID" value="KAL1406773.1"/>
    <property type="molecule type" value="Genomic_DNA"/>
</dbReference>
<comment type="caution">
    <text evidence="2">The sequence shown here is derived from an EMBL/GenBank/DDBJ whole genome shotgun (WGS) entry which is preliminary data.</text>
</comment>
<dbReference type="SUPFAM" id="SSF54909">
    <property type="entry name" value="Dimeric alpha+beta barrel"/>
    <property type="match status" value="1"/>
</dbReference>
<protein>
    <recommendedName>
        <fullName evidence="1">ABM domain-containing protein</fullName>
    </recommendedName>
</protein>
<dbReference type="InterPro" id="IPR007138">
    <property type="entry name" value="ABM_dom"/>
</dbReference>
<dbReference type="InterPro" id="IPR011008">
    <property type="entry name" value="Dimeric_a/b-barrel"/>
</dbReference>
<evidence type="ECO:0000313" key="2">
    <source>
        <dbReference type="EMBL" id="KAL1406773.1"/>
    </source>
</evidence>